<keyword evidence="2" id="KW-1185">Reference proteome</keyword>
<evidence type="ECO:0000313" key="1">
    <source>
        <dbReference type="EMBL" id="MBD2180079.1"/>
    </source>
</evidence>
<reference evidence="1" key="2">
    <citation type="submission" date="2020-08" db="EMBL/GenBank/DDBJ databases">
        <authorList>
            <person name="Chen M."/>
            <person name="Teng W."/>
            <person name="Zhao L."/>
            <person name="Hu C."/>
            <person name="Zhou Y."/>
            <person name="Han B."/>
            <person name="Song L."/>
            <person name="Shu W."/>
        </authorList>
    </citation>
    <scope>NUCLEOTIDE SEQUENCE</scope>
    <source>
        <strain evidence="1">FACHB-1375</strain>
    </source>
</reference>
<proteinExistence type="predicted"/>
<reference evidence="1" key="1">
    <citation type="journal article" date="2015" name="ISME J.">
        <title>Draft Genome Sequence of Streptomyces incarnatus NRRL8089, which Produces the Nucleoside Antibiotic Sinefungin.</title>
        <authorList>
            <person name="Oshima K."/>
            <person name="Hattori M."/>
            <person name="Shimizu H."/>
            <person name="Fukuda K."/>
            <person name="Nemoto M."/>
            <person name="Inagaki K."/>
            <person name="Tamura T."/>
        </authorList>
    </citation>
    <scope>NUCLEOTIDE SEQUENCE</scope>
    <source>
        <strain evidence="1">FACHB-1375</strain>
    </source>
</reference>
<sequence>MLLFVIPLKSAKVSKSWELVCKLFERTVKSVCSQTSNDFRVIVVCHEKPEIEFNHPHITYIEVDFPIPEQDFKSKSLDKGRKILWGLFYGRQFKPSHTMVVDADDCISKHLAAFVNQNPQINGWFVNKGYVYQAGSKFIYLRRKAFNKLCGSCNIIRYDLHDLPEDISQDYPELNRYYDNHRDVEDKMAQRITPLQALPFFGALYIVGNQENIYLQDSSLFLDKNKDKGILWKIKYFLNFRLLTKSIREEFGLYDITRCDRI</sequence>
<organism evidence="1 2">
    <name type="scientific">Aerosakkonema funiforme FACHB-1375</name>
    <dbReference type="NCBI Taxonomy" id="2949571"/>
    <lineage>
        <taxon>Bacteria</taxon>
        <taxon>Bacillati</taxon>
        <taxon>Cyanobacteriota</taxon>
        <taxon>Cyanophyceae</taxon>
        <taxon>Oscillatoriophycideae</taxon>
        <taxon>Aerosakkonematales</taxon>
        <taxon>Aerosakkonemataceae</taxon>
        <taxon>Aerosakkonema</taxon>
    </lineage>
</organism>
<gene>
    <name evidence="1" type="ORF">H6G03_02935</name>
</gene>
<protein>
    <submittedName>
        <fullName evidence="1">Glycosyltransferase family 2 protein</fullName>
    </submittedName>
</protein>
<accession>A0A926VA37</accession>
<dbReference type="SUPFAM" id="SSF53448">
    <property type="entry name" value="Nucleotide-diphospho-sugar transferases"/>
    <property type="match status" value="1"/>
</dbReference>
<comment type="caution">
    <text evidence="1">The sequence shown here is derived from an EMBL/GenBank/DDBJ whole genome shotgun (WGS) entry which is preliminary data.</text>
</comment>
<dbReference type="Proteomes" id="UP000641646">
    <property type="component" value="Unassembled WGS sequence"/>
</dbReference>
<evidence type="ECO:0000313" key="2">
    <source>
        <dbReference type="Proteomes" id="UP000641646"/>
    </source>
</evidence>
<dbReference type="RefSeq" id="WP_190461919.1">
    <property type="nucleotide sequence ID" value="NZ_JACJPW010000005.1"/>
</dbReference>
<dbReference type="AlphaFoldDB" id="A0A926VA37"/>
<dbReference type="EMBL" id="JACJPW010000005">
    <property type="protein sequence ID" value="MBD2180079.1"/>
    <property type="molecule type" value="Genomic_DNA"/>
</dbReference>
<name>A0A926VA37_9CYAN</name>
<dbReference type="InterPro" id="IPR029044">
    <property type="entry name" value="Nucleotide-diphossugar_trans"/>
</dbReference>